<dbReference type="EMBL" id="JBEWTB010000002">
    <property type="protein sequence ID" value="MET4755843.1"/>
    <property type="molecule type" value="Genomic_DNA"/>
</dbReference>
<evidence type="ECO:0000256" key="2">
    <source>
        <dbReference type="ARBA" id="ARBA00022448"/>
    </source>
</evidence>
<proteinExistence type="inferred from homology"/>
<evidence type="ECO:0000313" key="7">
    <source>
        <dbReference type="EMBL" id="MET4755843.1"/>
    </source>
</evidence>
<dbReference type="Proteomes" id="UP001549366">
    <property type="component" value="Unassembled WGS sequence"/>
</dbReference>
<evidence type="ECO:0000256" key="1">
    <source>
        <dbReference type="ARBA" id="ARBA00004418"/>
    </source>
</evidence>
<evidence type="ECO:0000256" key="3">
    <source>
        <dbReference type="ARBA" id="ARBA00022729"/>
    </source>
</evidence>
<accession>A0ABV2SDJ8</accession>
<dbReference type="PANTHER" id="PTHR30222">
    <property type="entry name" value="SPERMIDINE/PUTRESCINE-BINDING PERIPLASMIC PROTEIN"/>
    <property type="match status" value="1"/>
</dbReference>
<comment type="subcellular location">
    <subcellularLocation>
        <location evidence="1 5">Periplasm</location>
    </subcellularLocation>
</comment>
<feature type="signal peptide" evidence="6">
    <location>
        <begin position="1"/>
        <end position="28"/>
    </location>
</feature>
<dbReference type="CDD" id="cd13659">
    <property type="entry name" value="PBP2_PotF"/>
    <property type="match status" value="1"/>
</dbReference>
<keyword evidence="3 6" id="KW-0732">Signal</keyword>
<sequence length="370" mass="40822">MIKKLLTSSLVASALALSSLSLSSLSVANDKMLNIYNWSDYIAEDTIANFEKKTGIKVRYDVFDSNEVLEAKLLSGKTGYDIVVPSASFMARQIQAGVFAPLEKDKLAGWKNLDNNLLKRLETYDSKNQHAFPYLWGTTGIGYNPDMVKKYLGAAAPVDSWDLLFKEENISKLSQCGVAVLNAPTEVIPAALKYLGLDPNSKNKGDYAKAEQLLKTIRPYITYFHSSKFISDLANGDICVALGWSGDILQASDRAVEAGSGITVEYVIPKEGAGMWFDMLAIPRDAENVEEAYAFLNYLLEPEVMAEISNYVSYASGNSASVSFVDNEIVQHPGIYPTQEAQANLYVFEVLPPKIDRLVNRTFTRVTTGR</sequence>
<evidence type="ECO:0000256" key="6">
    <source>
        <dbReference type="SAM" id="SignalP"/>
    </source>
</evidence>
<dbReference type="InterPro" id="IPR001188">
    <property type="entry name" value="Sperm_putr-bd"/>
</dbReference>
<keyword evidence="2 5" id="KW-0813">Transport</keyword>
<keyword evidence="8" id="KW-1185">Reference proteome</keyword>
<dbReference type="PANTHER" id="PTHR30222:SF12">
    <property type="entry name" value="NORSPERMIDINE SENSOR"/>
    <property type="match status" value="1"/>
</dbReference>
<dbReference type="Gene3D" id="3.40.190.10">
    <property type="entry name" value="Periplasmic binding protein-like II"/>
    <property type="match status" value="2"/>
</dbReference>
<gene>
    <name evidence="7" type="ORF">V5J35_001035</name>
</gene>
<comment type="function">
    <text evidence="5">Required for the activity of the bacterial periplasmic transport system of putrescine.</text>
</comment>
<dbReference type="RefSeq" id="WP_354010223.1">
    <property type="nucleotide sequence ID" value="NZ_JBEWTA010000001.1"/>
</dbReference>
<protein>
    <recommendedName>
        <fullName evidence="5">Putrescine-binding periplasmic protein</fullName>
    </recommendedName>
</protein>
<evidence type="ECO:0000313" key="8">
    <source>
        <dbReference type="Proteomes" id="UP001549366"/>
    </source>
</evidence>
<keyword evidence="4 5" id="KW-0574">Periplasm</keyword>
<comment type="caution">
    <text evidence="7">The sequence shown here is derived from an EMBL/GenBank/DDBJ whole genome shotgun (WGS) entry which is preliminary data.</text>
</comment>
<organism evidence="7 8">
    <name type="scientific">Endozoicomonas lisbonensis</name>
    <dbReference type="NCBI Taxonomy" id="3120522"/>
    <lineage>
        <taxon>Bacteria</taxon>
        <taxon>Pseudomonadati</taxon>
        <taxon>Pseudomonadota</taxon>
        <taxon>Gammaproteobacteria</taxon>
        <taxon>Oceanospirillales</taxon>
        <taxon>Endozoicomonadaceae</taxon>
        <taxon>Endozoicomonas</taxon>
    </lineage>
</organism>
<evidence type="ECO:0000256" key="5">
    <source>
        <dbReference type="PIRNR" id="PIRNR019574"/>
    </source>
</evidence>
<dbReference type="PIRSF" id="PIRSF019574">
    <property type="entry name" value="Periplasmic_polyamine_BP"/>
    <property type="match status" value="1"/>
</dbReference>
<evidence type="ECO:0000256" key="4">
    <source>
        <dbReference type="ARBA" id="ARBA00022764"/>
    </source>
</evidence>
<feature type="chain" id="PRO_5046671564" description="Putrescine-binding periplasmic protein" evidence="6">
    <location>
        <begin position="29"/>
        <end position="370"/>
    </location>
</feature>
<reference evidence="7 8" key="1">
    <citation type="submission" date="2024-06" db="EMBL/GenBank/DDBJ databases">
        <title>Genomic Encyclopedia of Type Strains, Phase V (KMG-V): Genome sequencing to study the core and pangenomes of soil and plant-associated prokaryotes.</title>
        <authorList>
            <person name="Whitman W."/>
        </authorList>
    </citation>
    <scope>NUCLEOTIDE SEQUENCE [LARGE SCALE GENOMIC DNA]</scope>
    <source>
        <strain evidence="7 8">NE40</strain>
    </source>
</reference>
<comment type="similarity">
    <text evidence="5">Belongs to the bacterial solute-binding protein PotD/PotF family.</text>
</comment>
<dbReference type="PRINTS" id="PR00909">
    <property type="entry name" value="SPERMDNBNDNG"/>
</dbReference>
<dbReference type="Pfam" id="PF13416">
    <property type="entry name" value="SBP_bac_8"/>
    <property type="match status" value="1"/>
</dbReference>
<name>A0ABV2SDJ8_9GAMM</name>
<dbReference type="SUPFAM" id="SSF53850">
    <property type="entry name" value="Periplasmic binding protein-like II"/>
    <property type="match status" value="1"/>
</dbReference>
<dbReference type="InterPro" id="IPR006059">
    <property type="entry name" value="SBP"/>
</dbReference>